<accession>A0ABD1DV65</accession>
<feature type="compositionally biased region" description="Polar residues" evidence="1">
    <location>
        <begin position="153"/>
        <end position="169"/>
    </location>
</feature>
<dbReference type="AlphaFoldDB" id="A0ABD1DV65"/>
<sequence>MKNERSQAKEKKKDSKDLLASLNLDFSDDSRSKASSSQAAVAAAIPRADLAPPELPSLPDVRQGRRALAREASVSVPYHKLKQRTLEEFLNRRTVKNPLEFPVDGRQSLAAAIQMPPEKLEAFTKYLEEREKQTIEFFKSENVQMEPAEEPVETTQEVPFSEPKATTTLPAIDTEPIKLLGVTDTEPDEL</sequence>
<dbReference type="Proteomes" id="UP001562425">
    <property type="component" value="Unassembled WGS sequence"/>
</dbReference>
<feature type="non-terminal residue" evidence="2">
    <location>
        <position position="190"/>
    </location>
</feature>
<evidence type="ECO:0000256" key="1">
    <source>
        <dbReference type="SAM" id="MobiDB-lite"/>
    </source>
</evidence>
<gene>
    <name evidence="2" type="ORF">pipiens_019333</name>
</gene>
<evidence type="ECO:0000313" key="3">
    <source>
        <dbReference type="Proteomes" id="UP001562425"/>
    </source>
</evidence>
<reference evidence="2 3" key="1">
    <citation type="submission" date="2024-05" db="EMBL/GenBank/DDBJ databases">
        <title>Culex pipiens pipiens assembly and annotation.</title>
        <authorList>
            <person name="Alout H."/>
            <person name="Durand T."/>
        </authorList>
    </citation>
    <scope>NUCLEOTIDE SEQUENCE [LARGE SCALE GENOMIC DNA]</scope>
    <source>
        <strain evidence="2">HA-2024</strain>
        <tissue evidence="2">Whole body</tissue>
    </source>
</reference>
<name>A0ABD1DV65_CULPP</name>
<protein>
    <submittedName>
        <fullName evidence="2">Uncharacterized protein</fullName>
    </submittedName>
</protein>
<dbReference type="EMBL" id="JBEHCU010001487">
    <property type="protein sequence ID" value="KAL1403501.1"/>
    <property type="molecule type" value="Genomic_DNA"/>
</dbReference>
<comment type="caution">
    <text evidence="2">The sequence shown here is derived from an EMBL/GenBank/DDBJ whole genome shotgun (WGS) entry which is preliminary data.</text>
</comment>
<organism evidence="2 3">
    <name type="scientific">Culex pipiens pipiens</name>
    <name type="common">Northern house mosquito</name>
    <dbReference type="NCBI Taxonomy" id="38569"/>
    <lineage>
        <taxon>Eukaryota</taxon>
        <taxon>Metazoa</taxon>
        <taxon>Ecdysozoa</taxon>
        <taxon>Arthropoda</taxon>
        <taxon>Hexapoda</taxon>
        <taxon>Insecta</taxon>
        <taxon>Pterygota</taxon>
        <taxon>Neoptera</taxon>
        <taxon>Endopterygota</taxon>
        <taxon>Diptera</taxon>
        <taxon>Nematocera</taxon>
        <taxon>Culicoidea</taxon>
        <taxon>Culicidae</taxon>
        <taxon>Culicinae</taxon>
        <taxon>Culicini</taxon>
        <taxon>Culex</taxon>
        <taxon>Culex</taxon>
    </lineage>
</organism>
<feature type="region of interest" description="Disordered" evidence="1">
    <location>
        <begin position="27"/>
        <end position="59"/>
    </location>
</feature>
<keyword evidence="3" id="KW-1185">Reference proteome</keyword>
<proteinExistence type="predicted"/>
<feature type="region of interest" description="Disordered" evidence="1">
    <location>
        <begin position="143"/>
        <end position="172"/>
    </location>
</feature>
<feature type="compositionally biased region" description="Low complexity" evidence="1">
    <location>
        <begin position="33"/>
        <end position="51"/>
    </location>
</feature>
<evidence type="ECO:0000313" key="2">
    <source>
        <dbReference type="EMBL" id="KAL1403501.1"/>
    </source>
</evidence>